<dbReference type="SMART" id="SM01185">
    <property type="entry name" value="EFP"/>
    <property type="match status" value="1"/>
</dbReference>
<dbReference type="SUPFAM" id="SSF50104">
    <property type="entry name" value="Translation proteins SH3-like domain"/>
    <property type="match status" value="1"/>
</dbReference>
<proteinExistence type="inferred from homology"/>
<dbReference type="UniPathway" id="UPA00345"/>
<dbReference type="AlphaFoldDB" id="A0A1H6KF70"/>
<dbReference type="Pfam" id="PF09285">
    <property type="entry name" value="Elong-fact-P_C"/>
    <property type="match status" value="1"/>
</dbReference>
<dbReference type="Gene3D" id="2.30.30.30">
    <property type="match status" value="1"/>
</dbReference>
<gene>
    <name evidence="7" type="primary">efp</name>
    <name evidence="12" type="ORF">SAMN02927937_01144</name>
</gene>
<dbReference type="Proteomes" id="UP000199634">
    <property type="component" value="Unassembled WGS sequence"/>
</dbReference>
<dbReference type="NCBIfam" id="NF001810">
    <property type="entry name" value="PRK00529.1"/>
    <property type="match status" value="1"/>
</dbReference>
<dbReference type="SMART" id="SM00841">
    <property type="entry name" value="Elong-fact-P_C"/>
    <property type="match status" value="1"/>
</dbReference>
<dbReference type="InterPro" id="IPR012340">
    <property type="entry name" value="NA-bd_OB-fold"/>
</dbReference>
<dbReference type="Gene3D" id="2.40.50.140">
    <property type="entry name" value="Nucleic acid-binding proteins"/>
    <property type="match status" value="2"/>
</dbReference>
<dbReference type="PANTHER" id="PTHR30053">
    <property type="entry name" value="ELONGATION FACTOR P"/>
    <property type="match status" value="1"/>
</dbReference>
<evidence type="ECO:0000256" key="9">
    <source>
        <dbReference type="RuleBase" id="RU004389"/>
    </source>
</evidence>
<dbReference type="PANTHER" id="PTHR30053:SF12">
    <property type="entry name" value="ELONGATION FACTOR P (EF-P) FAMILY PROTEIN"/>
    <property type="match status" value="1"/>
</dbReference>
<dbReference type="InterPro" id="IPR014722">
    <property type="entry name" value="Rib_uL2_dom2"/>
</dbReference>
<dbReference type="FunFam" id="2.40.50.140:FF:000009">
    <property type="entry name" value="Elongation factor P"/>
    <property type="match status" value="1"/>
</dbReference>
<evidence type="ECO:0000259" key="10">
    <source>
        <dbReference type="SMART" id="SM00841"/>
    </source>
</evidence>
<keyword evidence="4 7" id="KW-0963">Cytoplasm</keyword>
<feature type="domain" description="Translation elongation factor P/YeiP central" evidence="11">
    <location>
        <begin position="67"/>
        <end position="122"/>
    </location>
</feature>
<dbReference type="Pfam" id="PF01132">
    <property type="entry name" value="EFP"/>
    <property type="match status" value="1"/>
</dbReference>
<reference evidence="12 13" key="1">
    <citation type="submission" date="2016-10" db="EMBL/GenBank/DDBJ databases">
        <authorList>
            <person name="de Groot N.N."/>
        </authorList>
    </citation>
    <scope>NUCLEOTIDE SEQUENCE [LARGE SCALE GENOMIC DNA]</scope>
    <source>
        <strain evidence="12 13">CGMCC 1.10825</strain>
    </source>
</reference>
<dbReference type="SUPFAM" id="SSF50249">
    <property type="entry name" value="Nucleic acid-binding proteins"/>
    <property type="match status" value="2"/>
</dbReference>
<dbReference type="FunFam" id="2.30.30.30:FF:000003">
    <property type="entry name" value="Elongation factor P"/>
    <property type="match status" value="1"/>
</dbReference>
<evidence type="ECO:0000313" key="12">
    <source>
        <dbReference type="EMBL" id="SEH73781.1"/>
    </source>
</evidence>
<dbReference type="CDD" id="cd04470">
    <property type="entry name" value="S1_EF-P_repeat_1"/>
    <property type="match status" value="1"/>
</dbReference>
<dbReference type="GO" id="GO:0043043">
    <property type="term" value="P:peptide biosynthetic process"/>
    <property type="evidence" value="ECO:0007669"/>
    <property type="project" value="InterPro"/>
</dbReference>
<comment type="similarity">
    <text evidence="3 7 9">Belongs to the elongation factor P family.</text>
</comment>
<dbReference type="InterPro" id="IPR020599">
    <property type="entry name" value="Transl_elong_fac_P/YeiP"/>
</dbReference>
<dbReference type="InterPro" id="IPR001059">
    <property type="entry name" value="Transl_elong_P/YeiP_cen"/>
</dbReference>
<evidence type="ECO:0000256" key="7">
    <source>
        <dbReference type="HAMAP-Rule" id="MF_00141"/>
    </source>
</evidence>
<evidence type="ECO:0000256" key="4">
    <source>
        <dbReference type="ARBA" id="ARBA00022490"/>
    </source>
</evidence>
<evidence type="ECO:0000259" key="11">
    <source>
        <dbReference type="SMART" id="SM01185"/>
    </source>
</evidence>
<accession>A0A1H6KF70</accession>
<dbReference type="GO" id="GO:0003746">
    <property type="term" value="F:translation elongation factor activity"/>
    <property type="evidence" value="ECO:0007669"/>
    <property type="project" value="UniProtKB-UniRule"/>
</dbReference>
<dbReference type="InterPro" id="IPR008991">
    <property type="entry name" value="Translation_prot_SH3-like_sf"/>
</dbReference>
<dbReference type="NCBIfam" id="TIGR00038">
    <property type="entry name" value="efp"/>
    <property type="match status" value="1"/>
</dbReference>
<dbReference type="GO" id="GO:0005829">
    <property type="term" value="C:cytosol"/>
    <property type="evidence" value="ECO:0007669"/>
    <property type="project" value="UniProtKB-ARBA"/>
</dbReference>
<evidence type="ECO:0000256" key="6">
    <source>
        <dbReference type="ARBA" id="ARBA00022917"/>
    </source>
</evidence>
<dbReference type="FunFam" id="2.40.50.140:FF:000004">
    <property type="entry name" value="Elongation factor P"/>
    <property type="match status" value="1"/>
</dbReference>
<evidence type="ECO:0000256" key="5">
    <source>
        <dbReference type="ARBA" id="ARBA00022768"/>
    </source>
</evidence>
<dbReference type="InterPro" id="IPR011768">
    <property type="entry name" value="Transl_elongation_fac_P"/>
</dbReference>
<dbReference type="PROSITE" id="PS01275">
    <property type="entry name" value="EFP"/>
    <property type="match status" value="1"/>
</dbReference>
<keyword evidence="5 7" id="KW-0251">Elongation factor</keyword>
<comment type="function">
    <text evidence="7">Involved in peptide bond synthesis. Stimulates efficient translation and peptide-bond synthesis on native or reconstituted 70S ribosomes in vitro. Probably functions indirectly by altering the affinity of the ribosome for aminoacyl-tRNA, thus increasing their reactivity as acceptors for peptidyl transferase.</text>
</comment>
<dbReference type="EMBL" id="FNXE01000012">
    <property type="protein sequence ID" value="SEH73781.1"/>
    <property type="molecule type" value="Genomic_DNA"/>
</dbReference>
<evidence type="ECO:0000256" key="1">
    <source>
        <dbReference type="ARBA" id="ARBA00004496"/>
    </source>
</evidence>
<dbReference type="OrthoDB" id="9801844at2"/>
<comment type="pathway">
    <text evidence="2 7">Protein biosynthesis; polypeptide chain elongation.</text>
</comment>
<dbReference type="PIRSF" id="PIRSF005901">
    <property type="entry name" value="EF-P"/>
    <property type="match status" value="1"/>
</dbReference>
<dbReference type="InterPro" id="IPR013852">
    <property type="entry name" value="Transl_elong_P/YeiP_CS"/>
</dbReference>
<comment type="subcellular location">
    <subcellularLocation>
        <location evidence="1 7">Cytoplasm</location>
    </subcellularLocation>
</comment>
<evidence type="ECO:0000256" key="8">
    <source>
        <dbReference type="NCBIfam" id="TIGR00038"/>
    </source>
</evidence>
<evidence type="ECO:0000256" key="3">
    <source>
        <dbReference type="ARBA" id="ARBA00009479"/>
    </source>
</evidence>
<name>A0A1H6KF70_9FLAO</name>
<evidence type="ECO:0000256" key="2">
    <source>
        <dbReference type="ARBA" id="ARBA00004815"/>
    </source>
</evidence>
<protein>
    <recommendedName>
        <fullName evidence="7 8">Elongation factor P</fullName>
        <shortName evidence="7">EF-P</shortName>
    </recommendedName>
</protein>
<dbReference type="InterPro" id="IPR013185">
    <property type="entry name" value="Transl_elong_KOW-like"/>
</dbReference>
<dbReference type="Pfam" id="PF08207">
    <property type="entry name" value="EFP_N"/>
    <property type="match status" value="1"/>
</dbReference>
<dbReference type="CDD" id="cd05794">
    <property type="entry name" value="S1_EF-P_repeat_2"/>
    <property type="match status" value="1"/>
</dbReference>
<dbReference type="STRING" id="1159016.SAMN02927937_01144"/>
<evidence type="ECO:0000313" key="13">
    <source>
        <dbReference type="Proteomes" id="UP000199634"/>
    </source>
</evidence>
<dbReference type="InterPro" id="IPR015365">
    <property type="entry name" value="Elong-fact-P_C"/>
</dbReference>
<organism evidence="12 13">
    <name type="scientific">Paenimyroides marinum</name>
    <dbReference type="NCBI Taxonomy" id="1159016"/>
    <lineage>
        <taxon>Bacteria</taxon>
        <taxon>Pseudomonadati</taxon>
        <taxon>Bacteroidota</taxon>
        <taxon>Flavobacteriia</taxon>
        <taxon>Flavobacteriales</taxon>
        <taxon>Flavobacteriaceae</taxon>
        <taxon>Paenimyroides</taxon>
    </lineage>
</organism>
<feature type="domain" description="Elongation factor P C-terminal" evidence="10">
    <location>
        <begin position="130"/>
        <end position="185"/>
    </location>
</feature>
<dbReference type="RefSeq" id="WP_091097262.1">
    <property type="nucleotide sequence ID" value="NZ_FNXE01000012.1"/>
</dbReference>
<dbReference type="HAMAP" id="MF_00141">
    <property type="entry name" value="EF_P"/>
    <property type="match status" value="1"/>
</dbReference>
<keyword evidence="13" id="KW-1185">Reference proteome</keyword>
<keyword evidence="6 7" id="KW-0648">Protein biosynthesis</keyword>
<sequence length="188" mass="20777">MASTADIRNGLCIKYNNDIFKIVEFLHVKPGKGPAFVRTKMKSLTTGKTLDNTFSAGHKIDVVRVETHTFQYLYNEGNDFHFMNTETFEQITLDKNILDAPDLLKEGTNVMVQINTETESPLSVDMPASVILEVTYTEPGVKGNTATNATKPATVETGAQVNVPLFINEGDKIKIDTASGSYVERIKE</sequence>